<keyword evidence="2" id="KW-0472">Membrane</keyword>
<feature type="compositionally biased region" description="Basic and acidic residues" evidence="1">
    <location>
        <begin position="230"/>
        <end position="242"/>
    </location>
</feature>
<evidence type="ECO:0000256" key="1">
    <source>
        <dbReference type="SAM" id="MobiDB-lite"/>
    </source>
</evidence>
<dbReference type="EMBL" id="CP011125">
    <property type="protein sequence ID" value="AKF07771.1"/>
    <property type="molecule type" value="Genomic_DNA"/>
</dbReference>
<evidence type="ECO:0000313" key="3">
    <source>
        <dbReference type="EMBL" id="AKF07771.1"/>
    </source>
</evidence>
<keyword evidence="4" id="KW-1185">Reference proteome</keyword>
<sequence>MAPRPAEPAPPILRNVLVPISLVTTFALVYWVRIPLALAVLAVSPLIALFVLAPSWASSSMRAFDRDALRLRAAGRASELRARFDRAIGMRLFAAPSSSAERLGGVLRETGDHQGARRAYQRAIETAGATPTLPMFLGLAHAAYAAREDAEAIGAYRRVLATDESLPRVRARLAHSLLRRGAPADAADAHELLDALRPTSDAERTELALLRAYVDARKGRTSAARTALREIEGGDATLRDDVESALSTSPTKTEKKKRR</sequence>
<reference evidence="3 4" key="1">
    <citation type="submission" date="2015-03" db="EMBL/GenBank/DDBJ databases">
        <title>Genome assembly of Sandaracinus amylolyticus DSM 53668.</title>
        <authorList>
            <person name="Sharma G."/>
            <person name="Subramanian S."/>
        </authorList>
    </citation>
    <scope>NUCLEOTIDE SEQUENCE [LARGE SCALE GENOMIC DNA]</scope>
    <source>
        <strain evidence="3 4">DSM 53668</strain>
    </source>
</reference>
<gene>
    <name evidence="3" type="ORF">DB32_004920</name>
</gene>
<dbReference type="SUPFAM" id="SSF48452">
    <property type="entry name" value="TPR-like"/>
    <property type="match status" value="1"/>
</dbReference>
<evidence type="ECO:0000256" key="2">
    <source>
        <dbReference type="SAM" id="Phobius"/>
    </source>
</evidence>
<feature type="transmembrane region" description="Helical" evidence="2">
    <location>
        <begin position="12"/>
        <end position="32"/>
    </location>
</feature>
<dbReference type="Proteomes" id="UP000034883">
    <property type="component" value="Chromosome"/>
</dbReference>
<dbReference type="AlphaFoldDB" id="A0A0F6W5F2"/>
<feature type="transmembrane region" description="Helical" evidence="2">
    <location>
        <begin position="38"/>
        <end position="57"/>
    </location>
</feature>
<dbReference type="KEGG" id="samy:DB32_004920"/>
<dbReference type="Gene3D" id="1.25.40.10">
    <property type="entry name" value="Tetratricopeptide repeat domain"/>
    <property type="match status" value="1"/>
</dbReference>
<evidence type="ECO:0000313" key="4">
    <source>
        <dbReference type="Proteomes" id="UP000034883"/>
    </source>
</evidence>
<name>A0A0F6W5F2_9BACT</name>
<dbReference type="InterPro" id="IPR011990">
    <property type="entry name" value="TPR-like_helical_dom_sf"/>
</dbReference>
<feature type="region of interest" description="Disordered" evidence="1">
    <location>
        <begin position="230"/>
        <end position="259"/>
    </location>
</feature>
<keyword evidence="2" id="KW-0812">Transmembrane</keyword>
<organism evidence="3 4">
    <name type="scientific">Sandaracinus amylolyticus</name>
    <dbReference type="NCBI Taxonomy" id="927083"/>
    <lineage>
        <taxon>Bacteria</taxon>
        <taxon>Pseudomonadati</taxon>
        <taxon>Myxococcota</taxon>
        <taxon>Polyangia</taxon>
        <taxon>Polyangiales</taxon>
        <taxon>Sandaracinaceae</taxon>
        <taxon>Sandaracinus</taxon>
    </lineage>
</organism>
<keyword evidence="2" id="KW-1133">Transmembrane helix</keyword>
<accession>A0A0F6W5F2</accession>
<proteinExistence type="predicted"/>
<protein>
    <submittedName>
        <fullName evidence="3">Uncharacterized protein</fullName>
    </submittedName>
</protein>